<feature type="region of interest" description="Disordered" evidence="1">
    <location>
        <begin position="1"/>
        <end position="39"/>
    </location>
</feature>
<organism evidence="2">
    <name type="scientific">Physcomitrium patens</name>
    <name type="common">Spreading-leaved earth moss</name>
    <name type="synonym">Physcomitrella patens</name>
    <dbReference type="NCBI Taxonomy" id="3218"/>
    <lineage>
        <taxon>Eukaryota</taxon>
        <taxon>Viridiplantae</taxon>
        <taxon>Streptophyta</taxon>
        <taxon>Embryophyta</taxon>
        <taxon>Bryophyta</taxon>
        <taxon>Bryophytina</taxon>
        <taxon>Bryopsida</taxon>
        <taxon>Funariidae</taxon>
        <taxon>Funariales</taxon>
        <taxon>Funariaceae</taxon>
        <taxon>Physcomitrium</taxon>
    </lineage>
</organism>
<evidence type="ECO:0000313" key="3">
    <source>
        <dbReference type="EnsemblPlants" id="Pp3c4_29450V3.1"/>
    </source>
</evidence>
<dbReference type="InParanoid" id="A0A2K1KQG3"/>
<evidence type="ECO:0000313" key="2">
    <source>
        <dbReference type="EMBL" id="PNR56009.1"/>
    </source>
</evidence>
<reference evidence="2 4" key="1">
    <citation type="journal article" date="2008" name="Science">
        <title>The Physcomitrella genome reveals evolutionary insights into the conquest of land by plants.</title>
        <authorList>
            <person name="Rensing S."/>
            <person name="Lang D."/>
            <person name="Zimmer A."/>
            <person name="Terry A."/>
            <person name="Salamov A."/>
            <person name="Shapiro H."/>
            <person name="Nishiyama T."/>
            <person name="Perroud P.-F."/>
            <person name="Lindquist E."/>
            <person name="Kamisugi Y."/>
            <person name="Tanahashi T."/>
            <person name="Sakakibara K."/>
            <person name="Fujita T."/>
            <person name="Oishi K."/>
            <person name="Shin-I T."/>
            <person name="Kuroki Y."/>
            <person name="Toyoda A."/>
            <person name="Suzuki Y."/>
            <person name="Hashimoto A."/>
            <person name="Yamaguchi K."/>
            <person name="Sugano A."/>
            <person name="Kohara Y."/>
            <person name="Fujiyama A."/>
            <person name="Anterola A."/>
            <person name="Aoki S."/>
            <person name="Ashton N."/>
            <person name="Barbazuk W.B."/>
            <person name="Barker E."/>
            <person name="Bennetzen J."/>
            <person name="Bezanilla M."/>
            <person name="Blankenship R."/>
            <person name="Cho S.H."/>
            <person name="Dutcher S."/>
            <person name="Estelle M."/>
            <person name="Fawcett J.A."/>
            <person name="Gundlach H."/>
            <person name="Hanada K."/>
            <person name="Heyl A."/>
            <person name="Hicks K.A."/>
            <person name="Hugh J."/>
            <person name="Lohr M."/>
            <person name="Mayer K."/>
            <person name="Melkozernov A."/>
            <person name="Murata T."/>
            <person name="Nelson D."/>
            <person name="Pils B."/>
            <person name="Prigge M."/>
            <person name="Reiss B."/>
            <person name="Renner T."/>
            <person name="Rombauts S."/>
            <person name="Rushton P."/>
            <person name="Sanderfoot A."/>
            <person name="Schween G."/>
            <person name="Shiu S.-H."/>
            <person name="Stueber K."/>
            <person name="Theodoulou F.L."/>
            <person name="Tu H."/>
            <person name="Van de Peer Y."/>
            <person name="Verrier P.J."/>
            <person name="Waters E."/>
            <person name="Wood A."/>
            <person name="Yang L."/>
            <person name="Cove D."/>
            <person name="Cuming A."/>
            <person name="Hasebe M."/>
            <person name="Lucas S."/>
            <person name="Mishler D.B."/>
            <person name="Reski R."/>
            <person name="Grigoriev I."/>
            <person name="Quatrano R.S."/>
            <person name="Boore J.L."/>
        </authorList>
    </citation>
    <scope>NUCLEOTIDE SEQUENCE [LARGE SCALE GENOMIC DNA]</scope>
    <source>
        <strain evidence="3 4">cv. Gransden 2004</strain>
    </source>
</reference>
<reference evidence="3" key="3">
    <citation type="submission" date="2020-12" db="UniProtKB">
        <authorList>
            <consortium name="EnsemblPlants"/>
        </authorList>
    </citation>
    <scope>IDENTIFICATION</scope>
</reference>
<gene>
    <name evidence="2" type="ORF">PHYPA_006906</name>
</gene>
<accession>A0A2K1KQG3</accession>
<dbReference type="EMBL" id="ABEU02000004">
    <property type="protein sequence ID" value="PNR56009.1"/>
    <property type="molecule type" value="Genomic_DNA"/>
</dbReference>
<dbReference type="AlphaFoldDB" id="A0A2K1KQG3"/>
<dbReference type="Gramene" id="Pp3c4_29450V3.1">
    <property type="protein sequence ID" value="Pp3c4_29450V3.1"/>
    <property type="gene ID" value="Pp3c4_29450"/>
</dbReference>
<proteinExistence type="predicted"/>
<dbReference type="EnsemblPlants" id="Pp3c4_29450V3.1">
    <property type="protein sequence ID" value="Pp3c4_29450V3.1"/>
    <property type="gene ID" value="Pp3c4_29450"/>
</dbReference>
<name>A0A2K1KQG3_PHYPA</name>
<reference evidence="2 4" key="2">
    <citation type="journal article" date="2018" name="Plant J.">
        <title>The Physcomitrella patens chromosome-scale assembly reveals moss genome structure and evolution.</title>
        <authorList>
            <person name="Lang D."/>
            <person name="Ullrich K.K."/>
            <person name="Murat F."/>
            <person name="Fuchs J."/>
            <person name="Jenkins J."/>
            <person name="Haas F.B."/>
            <person name="Piednoel M."/>
            <person name="Gundlach H."/>
            <person name="Van Bel M."/>
            <person name="Meyberg R."/>
            <person name="Vives C."/>
            <person name="Morata J."/>
            <person name="Symeonidi A."/>
            <person name="Hiss M."/>
            <person name="Muchero W."/>
            <person name="Kamisugi Y."/>
            <person name="Saleh O."/>
            <person name="Blanc G."/>
            <person name="Decker E.L."/>
            <person name="van Gessel N."/>
            <person name="Grimwood J."/>
            <person name="Hayes R.D."/>
            <person name="Graham S.W."/>
            <person name="Gunter L.E."/>
            <person name="McDaniel S.F."/>
            <person name="Hoernstein S.N.W."/>
            <person name="Larsson A."/>
            <person name="Li F.W."/>
            <person name="Perroud P.F."/>
            <person name="Phillips J."/>
            <person name="Ranjan P."/>
            <person name="Rokshar D.S."/>
            <person name="Rothfels C.J."/>
            <person name="Schneider L."/>
            <person name="Shu S."/>
            <person name="Stevenson D.W."/>
            <person name="Thummler F."/>
            <person name="Tillich M."/>
            <person name="Villarreal Aguilar J.C."/>
            <person name="Widiez T."/>
            <person name="Wong G.K."/>
            <person name="Wymore A."/>
            <person name="Zhang Y."/>
            <person name="Zimmer A.D."/>
            <person name="Quatrano R.S."/>
            <person name="Mayer K.F.X."/>
            <person name="Goodstein D."/>
            <person name="Casacuberta J.M."/>
            <person name="Vandepoele K."/>
            <person name="Reski R."/>
            <person name="Cuming A.C."/>
            <person name="Tuskan G.A."/>
            <person name="Maumus F."/>
            <person name="Salse J."/>
            <person name="Schmutz J."/>
            <person name="Rensing S.A."/>
        </authorList>
    </citation>
    <scope>NUCLEOTIDE SEQUENCE [LARGE SCALE GENOMIC DNA]</scope>
    <source>
        <strain evidence="3 4">cv. Gransden 2004</strain>
    </source>
</reference>
<evidence type="ECO:0000256" key="1">
    <source>
        <dbReference type="SAM" id="MobiDB-lite"/>
    </source>
</evidence>
<protein>
    <submittedName>
        <fullName evidence="2 3">Uncharacterized protein</fullName>
    </submittedName>
</protein>
<dbReference type="EnsemblPlants" id="Pp3c4_29450V3.2">
    <property type="protein sequence ID" value="Pp3c4_29450V3.2"/>
    <property type="gene ID" value="Pp3c4_29450"/>
</dbReference>
<evidence type="ECO:0000313" key="4">
    <source>
        <dbReference type="Proteomes" id="UP000006727"/>
    </source>
</evidence>
<sequence length="392" mass="43752">MKELDRSEARKGSSIGTELRTELTDVEPDPSISMRSWGGEVKGEDRWRIELPTTKPGAPSPYDQFDMLEKSRPTLHGLHHLHRASRRVFSCFRHSSINLTVPYSEPNTPPKGGPLIALRPSVSGANGLTFMNEAIDFHHHINDDDTDSEEPTSPVMNCMGQTPKDRDKNEIFRRAKSLSLDSGSIVAKFNSCKWKQLLRSSSSSISQSGHPLCDGGIDLGRFRSESRTSEPLNHSAEKRPDKTCLLMRQNSCRTIPTNCHESGNTLKLLQEQLDAGNSGNVVRGGGFQGTIGECEPVFRKLPSLKTARIKPPKYCADEARFNRRHGVLCPGLEIGSLADQEYFLYSIEPHLIRPHEVPNELFVAVKIPMCSHCKISRNAHTIAKHHARGKYE</sequence>
<dbReference type="PaxDb" id="3218-PP1S102_190V6.1"/>
<keyword evidence="4" id="KW-1185">Reference proteome</keyword>
<dbReference type="Proteomes" id="UP000006727">
    <property type="component" value="Chromosome 4"/>
</dbReference>
<dbReference type="Gramene" id="Pp3c4_29450V3.2">
    <property type="protein sequence ID" value="Pp3c4_29450V3.2"/>
    <property type="gene ID" value="Pp3c4_29450"/>
</dbReference>
<feature type="compositionally biased region" description="Basic and acidic residues" evidence="1">
    <location>
        <begin position="1"/>
        <end position="11"/>
    </location>
</feature>